<keyword evidence="3" id="KW-1185">Reference proteome</keyword>
<feature type="domain" description="Transposase IS200-like" evidence="1">
    <location>
        <begin position="12"/>
        <end position="190"/>
    </location>
</feature>
<dbReference type="EMBL" id="BAABJZ010000024">
    <property type="protein sequence ID" value="GAA4883708.1"/>
    <property type="molecule type" value="Genomic_DNA"/>
</dbReference>
<evidence type="ECO:0000313" key="2">
    <source>
        <dbReference type="EMBL" id="GAA4883708.1"/>
    </source>
</evidence>
<dbReference type="SMART" id="SM01321">
    <property type="entry name" value="Y1_Tnp"/>
    <property type="match status" value="1"/>
</dbReference>
<comment type="caution">
    <text evidence="2">The sequence shown here is derived from an EMBL/GenBank/DDBJ whole genome shotgun (WGS) entry which is preliminary data.</text>
</comment>
<gene>
    <name evidence="2" type="ORF">GCM10023333_17450</name>
</gene>
<accession>A0ABP9ERG0</accession>
<dbReference type="PANTHER" id="PTHR34322">
    <property type="entry name" value="TRANSPOSASE, Y1_TNP DOMAIN-CONTAINING"/>
    <property type="match status" value="1"/>
</dbReference>
<name>A0ABP9ERG0_9GAMM</name>
<dbReference type="SUPFAM" id="SSF143422">
    <property type="entry name" value="Transposase IS200-like"/>
    <property type="match status" value="1"/>
</dbReference>
<dbReference type="RefSeq" id="WP_345334974.1">
    <property type="nucleotide sequence ID" value="NZ_BAABJZ010000024.1"/>
</dbReference>
<protein>
    <submittedName>
        <fullName evidence="2">Transposase</fullName>
    </submittedName>
</protein>
<organism evidence="2 3">
    <name type="scientific">Ferrimonas pelagia</name>
    <dbReference type="NCBI Taxonomy" id="1177826"/>
    <lineage>
        <taxon>Bacteria</taxon>
        <taxon>Pseudomonadati</taxon>
        <taxon>Pseudomonadota</taxon>
        <taxon>Gammaproteobacteria</taxon>
        <taxon>Alteromonadales</taxon>
        <taxon>Ferrimonadaceae</taxon>
        <taxon>Ferrimonas</taxon>
    </lineage>
</organism>
<dbReference type="PANTHER" id="PTHR34322:SF2">
    <property type="entry name" value="TRANSPOSASE IS200-LIKE DOMAIN-CONTAINING PROTEIN"/>
    <property type="match status" value="1"/>
</dbReference>
<dbReference type="Gene3D" id="3.30.70.1290">
    <property type="entry name" value="Transposase IS200-like"/>
    <property type="match status" value="1"/>
</dbReference>
<dbReference type="Proteomes" id="UP001499988">
    <property type="component" value="Unassembled WGS sequence"/>
</dbReference>
<reference evidence="3" key="1">
    <citation type="journal article" date="2019" name="Int. J. Syst. Evol. Microbiol.">
        <title>The Global Catalogue of Microorganisms (GCM) 10K type strain sequencing project: providing services to taxonomists for standard genome sequencing and annotation.</title>
        <authorList>
            <consortium name="The Broad Institute Genomics Platform"/>
            <consortium name="The Broad Institute Genome Sequencing Center for Infectious Disease"/>
            <person name="Wu L."/>
            <person name="Ma J."/>
        </authorList>
    </citation>
    <scope>NUCLEOTIDE SEQUENCE [LARGE SCALE GENOMIC DNA]</scope>
    <source>
        <strain evidence="3">JCM 18401</strain>
    </source>
</reference>
<evidence type="ECO:0000259" key="1">
    <source>
        <dbReference type="SMART" id="SM01321"/>
    </source>
</evidence>
<dbReference type="InterPro" id="IPR036515">
    <property type="entry name" value="Transposase_17_sf"/>
</dbReference>
<evidence type="ECO:0000313" key="3">
    <source>
        <dbReference type="Proteomes" id="UP001499988"/>
    </source>
</evidence>
<dbReference type="InterPro" id="IPR002686">
    <property type="entry name" value="Transposase_17"/>
</dbReference>
<sequence length="329" mass="37699">MATARRSQVSLQDTPYYHCVTRCVRRSYLCGDDPFTGKSYEHRRGWVDKRLLALSSVFAIELCAFAVMSNHTHVVLRVDRKLALSWTVEQVLKRWHSLHKGTLLTQAYMATERRKELSDGQIDIVLKTAEQYRQRLFDLSWFMRSLNEFIAREANREDGCTGRFWEGRFKSQALLDEAAVLSCMAYVDLNPIRAKMAQTPEQSNHTSIQRRIRAAISGKQPPELAPFTAPDNSDMSQGLAYAVDDYLELIEHTGRIIRDDKPGHIPDSLPELLQRLQITPTNWLKLTTEFERKFTRAAGREAALRDFAEHTNHQRAHGIAAARDLLNSA</sequence>
<proteinExistence type="predicted"/>